<evidence type="ECO:0008006" key="4">
    <source>
        <dbReference type="Google" id="ProtNLM"/>
    </source>
</evidence>
<dbReference type="AlphaFoldDB" id="A0A2L0F9X6"/>
<accession>A0A2L0F9X6</accession>
<feature type="signal peptide" evidence="1">
    <location>
        <begin position="1"/>
        <end position="30"/>
    </location>
</feature>
<evidence type="ECO:0000256" key="1">
    <source>
        <dbReference type="SAM" id="SignalP"/>
    </source>
</evidence>
<feature type="chain" id="PRO_5014785205" description="Secreted protein" evidence="1">
    <location>
        <begin position="31"/>
        <end position="301"/>
    </location>
</feature>
<reference evidence="2 3" key="1">
    <citation type="submission" date="2015-09" db="EMBL/GenBank/DDBJ databases">
        <title>Sorangium comparison.</title>
        <authorList>
            <person name="Zaburannyi N."/>
            <person name="Bunk B."/>
            <person name="Overmann J."/>
            <person name="Mueller R."/>
        </authorList>
    </citation>
    <scope>NUCLEOTIDE SEQUENCE [LARGE SCALE GENOMIC DNA]</scope>
    <source>
        <strain evidence="2 3">So ce26</strain>
    </source>
</reference>
<proteinExistence type="predicted"/>
<evidence type="ECO:0000313" key="3">
    <source>
        <dbReference type="Proteomes" id="UP000238348"/>
    </source>
</evidence>
<organism evidence="2 3">
    <name type="scientific">Sorangium cellulosum</name>
    <name type="common">Polyangium cellulosum</name>
    <dbReference type="NCBI Taxonomy" id="56"/>
    <lineage>
        <taxon>Bacteria</taxon>
        <taxon>Pseudomonadati</taxon>
        <taxon>Myxococcota</taxon>
        <taxon>Polyangia</taxon>
        <taxon>Polyangiales</taxon>
        <taxon>Polyangiaceae</taxon>
        <taxon>Sorangium</taxon>
    </lineage>
</organism>
<dbReference type="Proteomes" id="UP000238348">
    <property type="component" value="Chromosome"/>
</dbReference>
<protein>
    <recommendedName>
        <fullName evidence="4">Secreted protein</fullName>
    </recommendedName>
</protein>
<keyword evidence="1" id="KW-0732">Signal</keyword>
<dbReference type="RefSeq" id="WP_234023136.1">
    <property type="nucleotide sequence ID" value="NZ_CP012673.1"/>
</dbReference>
<name>A0A2L0F9X6_SORCE</name>
<sequence>MRTPRRWLHALALAVSAAAPLLSAPSEALAWHPPVHRSDAGVDLHLWSARYWGTAVAAVPFVQFEPTPDLFINLKFPLALSLNGPGDLEDTRDQSRAGLGNPMFSIYYSDIDRKLTWYAGGRAGLPLGMVDDYDWRWSLARGSEAMAYYDLHLWARDSLPFGGLGGIEYRFGRAFVLRAGGDLTFFLPMRDGGARVGIDGIDDSDDMDVVFQAKVEPELQSRAGFGGGLSLRTVWVPSSIYDDRGQVSLMPYFVYDSQKSFFMRAGLLLALDEPLGPAFDRGRFDRRSVASLYLQFGGHID</sequence>
<evidence type="ECO:0000313" key="2">
    <source>
        <dbReference type="EMBL" id="AUX48385.1"/>
    </source>
</evidence>
<dbReference type="EMBL" id="CP012673">
    <property type="protein sequence ID" value="AUX48385.1"/>
    <property type="molecule type" value="Genomic_DNA"/>
</dbReference>
<gene>
    <name evidence="2" type="ORF">SOCE26_099190</name>
</gene>